<keyword evidence="7 10" id="KW-0238">DNA-binding</keyword>
<evidence type="ECO:0000256" key="4">
    <source>
        <dbReference type="ARBA" id="ARBA00022618"/>
    </source>
</evidence>
<sequence length="332" mass="37526">MDKKKEQANDLSPGSSMDLLVEQFMAYLRMEKHASPHTMEAYGHDLEEFTQFLIQDGSGGAKGVDPTQIDYLTVRRYLAELKKKGLERTTLARKLAALRSFYRYLSREDIIGNNPMLMISTPKKEKKLPQFLYQKEMEALLAAPDQSPMGQRDRAILEAIYAGGLRVSELVGLNIHDLDFHLGCAKVTGKGKKERIAPLGVPAMEALKAYLYDGRTKQAAKNRGSKDIKDIKDIKENNEEEKALFLNKFGTRLSARSVRNIVNKYVDQTALNREISPHTLRHTFATHLLEGGADLRSVQELLGHVNMSTTQIYTHVTKGHMKKVYLETHPRA</sequence>
<comment type="caution">
    <text evidence="14">The sequence shown here is derived from an EMBL/GenBank/DDBJ whole genome shotgun (WGS) entry which is preliminary data.</text>
</comment>
<feature type="active site" description="O-(3'-phospho-DNA)-tyrosine intermediate" evidence="10">
    <location>
        <position position="313"/>
    </location>
</feature>
<dbReference type="InterPro" id="IPR050090">
    <property type="entry name" value="Tyrosine_recombinase_XerCD"/>
</dbReference>
<name>A0ABT1Y4T2_9FIRM</name>
<dbReference type="HAMAP" id="MF_01808">
    <property type="entry name" value="Recomb_XerC_XerD"/>
    <property type="match status" value="1"/>
</dbReference>
<dbReference type="InterPro" id="IPR044068">
    <property type="entry name" value="CB"/>
</dbReference>
<dbReference type="InterPro" id="IPR004107">
    <property type="entry name" value="Integrase_SAM-like_N"/>
</dbReference>
<keyword evidence="9 10" id="KW-0131">Cell cycle</keyword>
<dbReference type="EMBL" id="JANPWE010000001">
    <property type="protein sequence ID" value="MCR6544691.1"/>
    <property type="molecule type" value="Genomic_DNA"/>
</dbReference>
<evidence type="ECO:0000256" key="3">
    <source>
        <dbReference type="ARBA" id="ARBA00022490"/>
    </source>
</evidence>
<reference evidence="14 15" key="1">
    <citation type="submission" date="2022-08" db="EMBL/GenBank/DDBJ databases">
        <title>Proteogenomics of the novel Dehalobacterium formicoaceticum strain EZ94 highlights a key role of methyltransferases during anaerobic dichloromethane degradation.</title>
        <authorList>
            <person name="Wasmund K."/>
        </authorList>
    </citation>
    <scope>NUCLEOTIDE SEQUENCE [LARGE SCALE GENOMIC DNA]</scope>
    <source>
        <strain evidence="14 15">EZ94</strain>
    </source>
</reference>
<evidence type="ECO:0000313" key="14">
    <source>
        <dbReference type="EMBL" id="MCR6544691.1"/>
    </source>
</evidence>
<accession>A0ABT1Y4T2</accession>
<evidence type="ECO:0000259" key="13">
    <source>
        <dbReference type="PROSITE" id="PS51900"/>
    </source>
</evidence>
<feature type="active site" evidence="10">
    <location>
        <position position="278"/>
    </location>
</feature>
<feature type="active site" evidence="10">
    <location>
        <position position="281"/>
    </location>
</feature>
<evidence type="ECO:0000256" key="6">
    <source>
        <dbReference type="ARBA" id="ARBA00022908"/>
    </source>
</evidence>
<keyword evidence="5 10" id="KW-0159">Chromosome partition</keyword>
<evidence type="ECO:0000256" key="11">
    <source>
        <dbReference type="NCBIfam" id="TIGR02224"/>
    </source>
</evidence>
<feature type="domain" description="Core-binding (CB)" evidence="13">
    <location>
        <begin position="15"/>
        <end position="106"/>
    </location>
</feature>
<evidence type="ECO:0000259" key="12">
    <source>
        <dbReference type="PROSITE" id="PS51898"/>
    </source>
</evidence>
<dbReference type="PROSITE" id="PS51900">
    <property type="entry name" value="CB"/>
    <property type="match status" value="1"/>
</dbReference>
<evidence type="ECO:0000256" key="5">
    <source>
        <dbReference type="ARBA" id="ARBA00022829"/>
    </source>
</evidence>
<dbReference type="Proteomes" id="UP001524944">
    <property type="component" value="Unassembled WGS sequence"/>
</dbReference>
<protein>
    <recommendedName>
        <fullName evidence="10 11">Tyrosine recombinase XerC</fullName>
    </recommendedName>
</protein>
<feature type="active site" evidence="10">
    <location>
        <position position="304"/>
    </location>
</feature>
<evidence type="ECO:0000256" key="7">
    <source>
        <dbReference type="ARBA" id="ARBA00023125"/>
    </source>
</evidence>
<keyword evidence="6 10" id="KW-0229">DNA integration</keyword>
<keyword evidence="15" id="KW-1185">Reference proteome</keyword>
<feature type="active site" evidence="10">
    <location>
        <position position="166"/>
    </location>
</feature>
<dbReference type="Gene3D" id="1.10.443.10">
    <property type="entry name" value="Intergrase catalytic core"/>
    <property type="match status" value="1"/>
</dbReference>
<comment type="similarity">
    <text evidence="2 10">Belongs to the 'phage' integrase family. XerC subfamily.</text>
</comment>
<dbReference type="Pfam" id="PF02899">
    <property type="entry name" value="Phage_int_SAM_1"/>
    <property type="match status" value="1"/>
</dbReference>
<dbReference type="CDD" id="cd00798">
    <property type="entry name" value="INT_XerDC_C"/>
    <property type="match status" value="1"/>
</dbReference>
<evidence type="ECO:0000256" key="9">
    <source>
        <dbReference type="ARBA" id="ARBA00023306"/>
    </source>
</evidence>
<dbReference type="NCBIfam" id="NF001399">
    <property type="entry name" value="PRK00283.1"/>
    <property type="match status" value="1"/>
</dbReference>
<comment type="function">
    <text evidence="10">Site-specific tyrosine recombinase, which acts by catalyzing the cutting and rejoining of the recombining DNA molecules. The XerC-XerD complex is essential to convert dimers of the bacterial chromosome into monomers to permit their segregation at cell division. It also contributes to the segregational stability of plasmids.</text>
</comment>
<evidence type="ECO:0000256" key="1">
    <source>
        <dbReference type="ARBA" id="ARBA00004496"/>
    </source>
</evidence>
<dbReference type="InterPro" id="IPR010998">
    <property type="entry name" value="Integrase_recombinase_N"/>
</dbReference>
<feature type="active site" evidence="10">
    <location>
        <position position="190"/>
    </location>
</feature>
<dbReference type="NCBIfam" id="TIGR02224">
    <property type="entry name" value="recomb_XerC"/>
    <property type="match status" value="1"/>
</dbReference>
<evidence type="ECO:0000256" key="10">
    <source>
        <dbReference type="HAMAP-Rule" id="MF_01808"/>
    </source>
</evidence>
<dbReference type="Pfam" id="PF00589">
    <property type="entry name" value="Phage_integrase"/>
    <property type="match status" value="1"/>
</dbReference>
<evidence type="ECO:0000256" key="2">
    <source>
        <dbReference type="ARBA" id="ARBA00006657"/>
    </source>
</evidence>
<gene>
    <name evidence="10 14" type="primary">xerC</name>
    <name evidence="14" type="ORF">NVS47_04030</name>
</gene>
<dbReference type="InterPro" id="IPR002104">
    <property type="entry name" value="Integrase_catalytic"/>
</dbReference>
<evidence type="ECO:0000256" key="8">
    <source>
        <dbReference type="ARBA" id="ARBA00023172"/>
    </source>
</evidence>
<dbReference type="Gene3D" id="1.10.150.130">
    <property type="match status" value="1"/>
</dbReference>
<dbReference type="SUPFAM" id="SSF56349">
    <property type="entry name" value="DNA breaking-rejoining enzymes"/>
    <property type="match status" value="1"/>
</dbReference>
<keyword evidence="4 10" id="KW-0132">Cell division</keyword>
<dbReference type="InterPro" id="IPR011931">
    <property type="entry name" value="Recomb_XerC"/>
</dbReference>
<keyword evidence="3 10" id="KW-0963">Cytoplasm</keyword>
<dbReference type="InterPro" id="IPR013762">
    <property type="entry name" value="Integrase-like_cat_sf"/>
</dbReference>
<evidence type="ECO:0000313" key="15">
    <source>
        <dbReference type="Proteomes" id="UP001524944"/>
    </source>
</evidence>
<feature type="domain" description="Tyr recombinase" evidence="12">
    <location>
        <begin position="127"/>
        <end position="326"/>
    </location>
</feature>
<dbReference type="InterPro" id="IPR011010">
    <property type="entry name" value="DNA_brk_join_enz"/>
</dbReference>
<dbReference type="InterPro" id="IPR023009">
    <property type="entry name" value="Tyrosine_recombinase_XerC/XerD"/>
</dbReference>
<comment type="subcellular location">
    <subcellularLocation>
        <location evidence="1 10">Cytoplasm</location>
    </subcellularLocation>
</comment>
<dbReference type="PANTHER" id="PTHR30349">
    <property type="entry name" value="PHAGE INTEGRASE-RELATED"/>
    <property type="match status" value="1"/>
</dbReference>
<proteinExistence type="inferred from homology"/>
<dbReference type="PANTHER" id="PTHR30349:SF77">
    <property type="entry name" value="TYROSINE RECOMBINASE XERC"/>
    <property type="match status" value="1"/>
</dbReference>
<comment type="subunit">
    <text evidence="10">Forms a cyclic heterotetrameric complex composed of two molecules of XerC and two molecules of XerD.</text>
</comment>
<organism evidence="14 15">
    <name type="scientific">Dehalobacterium formicoaceticum</name>
    <dbReference type="NCBI Taxonomy" id="51515"/>
    <lineage>
        <taxon>Bacteria</taxon>
        <taxon>Bacillati</taxon>
        <taxon>Bacillota</taxon>
        <taxon>Clostridia</taxon>
        <taxon>Eubacteriales</taxon>
        <taxon>Peptococcaceae</taxon>
        <taxon>Dehalobacterium</taxon>
    </lineage>
</organism>
<keyword evidence="8 10" id="KW-0233">DNA recombination</keyword>
<dbReference type="PROSITE" id="PS51898">
    <property type="entry name" value="TYR_RECOMBINASE"/>
    <property type="match status" value="1"/>
</dbReference>
<dbReference type="RefSeq" id="WP_257912148.1">
    <property type="nucleotide sequence ID" value="NZ_JANPWE010000001.1"/>
</dbReference>